<feature type="domain" description="Squalene cyclase N-terminal" evidence="6">
    <location>
        <begin position="71"/>
        <end position="363"/>
    </location>
</feature>
<keyword evidence="4 7" id="KW-0413">Isomerase</keyword>
<comment type="pathway">
    <text evidence="1">Secondary metabolite biosynthesis; hopanoid biosynthesis.</text>
</comment>
<dbReference type="PANTHER" id="PTHR11764:SF20">
    <property type="entry name" value="LANOSTEROL SYNTHASE"/>
    <property type="match status" value="1"/>
</dbReference>
<accession>A0ABU3KAP5</accession>
<feature type="domain" description="Squalene cyclase C-terminal" evidence="5">
    <location>
        <begin position="382"/>
        <end position="699"/>
    </location>
</feature>
<evidence type="ECO:0000256" key="3">
    <source>
        <dbReference type="ARBA" id="ARBA00022737"/>
    </source>
</evidence>
<dbReference type="SFLD" id="SFLDG01016">
    <property type="entry name" value="Prenyltransferase_Like_2"/>
    <property type="match status" value="1"/>
</dbReference>
<dbReference type="EC" id="5.4.99.17" evidence="7"/>
<dbReference type="EMBL" id="JAQOUE010000001">
    <property type="protein sequence ID" value="MDT7043544.1"/>
    <property type="molecule type" value="Genomic_DNA"/>
</dbReference>
<dbReference type="InterPro" id="IPR018333">
    <property type="entry name" value="Squalene_cyclase"/>
</dbReference>
<gene>
    <name evidence="7" type="primary">shc</name>
    <name evidence="7" type="ORF">PPG34_14390</name>
</gene>
<dbReference type="GO" id="GO:0051007">
    <property type="term" value="F:squalene-hopene cyclase activity"/>
    <property type="evidence" value="ECO:0007669"/>
    <property type="project" value="UniProtKB-EC"/>
</dbReference>
<dbReference type="Pfam" id="PF13243">
    <property type="entry name" value="SQHop_cyclase_C"/>
    <property type="match status" value="1"/>
</dbReference>
<evidence type="ECO:0000256" key="2">
    <source>
        <dbReference type="ARBA" id="ARBA00009755"/>
    </source>
</evidence>
<dbReference type="RefSeq" id="WP_313834110.1">
    <property type="nucleotide sequence ID" value="NZ_JAQOUE010000001.1"/>
</dbReference>
<dbReference type="NCBIfam" id="TIGR01787">
    <property type="entry name" value="squalene_cyclas"/>
    <property type="match status" value="1"/>
</dbReference>
<evidence type="ECO:0000256" key="4">
    <source>
        <dbReference type="ARBA" id="ARBA00023235"/>
    </source>
</evidence>
<comment type="caution">
    <text evidence="7">The sequence shown here is derived from an EMBL/GenBank/DDBJ whole genome shotgun (WGS) entry which is preliminary data.</text>
</comment>
<name>A0ABU3KAP5_9BACT</name>
<dbReference type="InterPro" id="IPR032696">
    <property type="entry name" value="SQ_cyclase_C"/>
</dbReference>
<evidence type="ECO:0000256" key="1">
    <source>
        <dbReference type="ARBA" id="ARBA00004999"/>
    </source>
</evidence>
<organism evidence="7 8">
    <name type="scientific">Candidatus Nitronereus thalassa</name>
    <dbReference type="NCBI Taxonomy" id="3020898"/>
    <lineage>
        <taxon>Bacteria</taxon>
        <taxon>Pseudomonadati</taxon>
        <taxon>Nitrospirota</taxon>
        <taxon>Nitrospiria</taxon>
        <taxon>Nitrospirales</taxon>
        <taxon>Nitrospiraceae</taxon>
        <taxon>Candidatus Nitronereus</taxon>
    </lineage>
</organism>
<dbReference type="InterPro" id="IPR008930">
    <property type="entry name" value="Terpenoid_cyclase/PrenylTrfase"/>
</dbReference>
<evidence type="ECO:0000313" key="8">
    <source>
        <dbReference type="Proteomes" id="UP001250932"/>
    </source>
</evidence>
<dbReference type="InterPro" id="IPR032697">
    <property type="entry name" value="SQ_cyclase_N"/>
</dbReference>
<sequence length="722" mass="81136">MDLFKNILGRLSDSFFTSVQVGLKSRPRKRKSPSLKLVSDNPNPVPMVEPLLAKSGHSPVGHAEAIEETLQRSKAWLLSQQDVEEGFWVEELEADTTLTSEYLMLRRYLGLADAEREAKAIRYLQHTQLEDGGWPIFNGGPIDISASVKAYFALKLAGVSQDEPYMQKARQVILDKGGVVSANVFTKITLALFGQYDWRGIPSMPPEIILAPKGFYFNLYAVSYWSRVVIVPLLIIFAFRRTCEISPEEGIDELFLIPRDQVQYRVEPPFQKDRSLCSWRNFFVWVDGILKVYEQYPINSLRKRAIKKAEAWMLEHMEGDGGIGAIYPAMANSVFALCALGYPTTHPLIAKALREIEALEIETPITENGQCLDRLHMQPCHSPVWDTALTLNTLIEAGLPLDHPALLKGASWLRSCQTSTVGDWIVSSPSAKPGGWYFQFENEWYPDVDDTAAVVTALTKLSPHHPADVDEAVRRGSEWALAMQSSNGGWGAYDKNNDRLIFNRIPFADHQALLDPPTSDLTGRCLEMLGTFGYDQSHPSVAPALEFLRKEQEDDGSWYGRWGVNYLYGTWCVLAGLEAIGEDMSSPWIQKAVAWLESKQNVDGGWGESCTSYADPSWSGEGESTASQTAWALMALLSAGVADSLSVVRGVNYLLRHQQSEGTWQEPFHTGTGFPRVFYLRYHGYSKYFPMWALAMYRNVRSHGCTRAEEIRHKAQLSRRPK</sequence>
<dbReference type="Pfam" id="PF13249">
    <property type="entry name" value="SQHop_cyclase_N"/>
    <property type="match status" value="1"/>
</dbReference>
<evidence type="ECO:0000259" key="5">
    <source>
        <dbReference type="Pfam" id="PF13243"/>
    </source>
</evidence>
<dbReference type="NCBIfam" id="TIGR01507">
    <property type="entry name" value="hopene_cyclase"/>
    <property type="match status" value="1"/>
</dbReference>
<evidence type="ECO:0000313" key="7">
    <source>
        <dbReference type="EMBL" id="MDT7043544.1"/>
    </source>
</evidence>
<dbReference type="PROSITE" id="PS01074">
    <property type="entry name" value="TERPENE_SYNTHASES"/>
    <property type="match status" value="1"/>
</dbReference>
<dbReference type="CDD" id="cd02892">
    <property type="entry name" value="SQCY_1"/>
    <property type="match status" value="1"/>
</dbReference>
<dbReference type="PANTHER" id="PTHR11764">
    <property type="entry name" value="TERPENE CYCLASE/MUTASE FAMILY MEMBER"/>
    <property type="match status" value="1"/>
</dbReference>
<dbReference type="Gene3D" id="1.50.10.20">
    <property type="match status" value="2"/>
</dbReference>
<protein>
    <submittedName>
        <fullName evidence="7">Squalene--hopene cyclase</fullName>
        <ecNumber evidence="7">5.4.99.17</ecNumber>
    </submittedName>
</protein>
<dbReference type="InterPro" id="IPR006400">
    <property type="entry name" value="Hopene-cyclase"/>
</dbReference>
<dbReference type="SUPFAM" id="SSF48239">
    <property type="entry name" value="Terpenoid cyclases/Protein prenyltransferases"/>
    <property type="match status" value="2"/>
</dbReference>
<reference evidence="7 8" key="1">
    <citation type="journal article" date="2023" name="ISME J.">
        <title>Cultivation and genomic characterization of novel and ubiquitous marine nitrite-oxidizing bacteria from the Nitrospirales.</title>
        <authorList>
            <person name="Mueller A.J."/>
            <person name="Daebeler A."/>
            <person name="Herbold C.W."/>
            <person name="Kirkegaard R.H."/>
            <person name="Daims H."/>
        </authorList>
    </citation>
    <scope>NUCLEOTIDE SEQUENCE [LARGE SCALE GENOMIC DNA]</scope>
    <source>
        <strain evidence="7 8">EB</strain>
    </source>
</reference>
<evidence type="ECO:0000259" key="6">
    <source>
        <dbReference type="Pfam" id="PF13249"/>
    </source>
</evidence>
<dbReference type="InterPro" id="IPR002365">
    <property type="entry name" value="Terpene_synthase_CS"/>
</dbReference>
<comment type="similarity">
    <text evidence="2">Belongs to the terpene cyclase/mutase family.</text>
</comment>
<keyword evidence="8" id="KW-1185">Reference proteome</keyword>
<keyword evidence="3" id="KW-0677">Repeat</keyword>
<dbReference type="Proteomes" id="UP001250932">
    <property type="component" value="Unassembled WGS sequence"/>
</dbReference>
<proteinExistence type="inferred from homology"/>